<dbReference type="EMBL" id="CH916375">
    <property type="protein sequence ID" value="EDV98325.1"/>
    <property type="molecule type" value="Genomic_DNA"/>
</dbReference>
<dbReference type="GO" id="GO:0032979">
    <property type="term" value="P:protein insertion into mitochondrial inner membrane from matrix"/>
    <property type="evidence" value="ECO:0007669"/>
    <property type="project" value="TreeGrafter"/>
</dbReference>
<gene>
    <name evidence="1" type="primary">Dgri\GH23048</name>
    <name evidence="1" type="ORF">Dgri_GH23048</name>
</gene>
<dbReference type="InParanoid" id="B4JWI7"/>
<evidence type="ECO:0000313" key="2">
    <source>
        <dbReference type="Proteomes" id="UP000001070"/>
    </source>
</evidence>
<sequence>MSVKSPLKFGWAHLTIAYRNRPMPNTCLGLHMIRRVMASSSQFPSREEHPKWKLHVDILSPKEKAKSRELVLPMLTRLSFPWQAINIKWDLWKLKWFWDWKFNESLFVDSSKQALVLATRFIAQQREEYIKCCTTQMGYKQILHDLIGPTKQESSAKCWPCQLMRFEHRHIYRAMPLKVHRLTQYDRKFAFIDMLFLASRRGNDFATKQELCEMEILIEDHLLNVDKVLVPNPIVFAKIFVRFRRDYSLPANLRSSHWLISSFKILELDVHNSYQ</sequence>
<dbReference type="STRING" id="7222.B4JWI7"/>
<dbReference type="GO" id="GO:0043022">
    <property type="term" value="F:ribosome binding"/>
    <property type="evidence" value="ECO:0007669"/>
    <property type="project" value="TreeGrafter"/>
</dbReference>
<keyword evidence="2" id="KW-1185">Reference proteome</keyword>
<evidence type="ECO:0000313" key="1">
    <source>
        <dbReference type="EMBL" id="EDV98325.1"/>
    </source>
</evidence>
<dbReference type="PhylomeDB" id="B4JWI7"/>
<dbReference type="AlphaFoldDB" id="B4JWI7"/>
<reference evidence="1 2" key="1">
    <citation type="journal article" date="2007" name="Nature">
        <title>Evolution of genes and genomes on the Drosophila phylogeny.</title>
        <authorList>
            <consortium name="Drosophila 12 Genomes Consortium"/>
            <person name="Clark A.G."/>
            <person name="Eisen M.B."/>
            <person name="Smith D.R."/>
            <person name="Bergman C.M."/>
            <person name="Oliver B."/>
            <person name="Markow T.A."/>
            <person name="Kaufman T.C."/>
            <person name="Kellis M."/>
            <person name="Gelbart W."/>
            <person name="Iyer V.N."/>
            <person name="Pollard D.A."/>
            <person name="Sackton T.B."/>
            <person name="Larracuente A.M."/>
            <person name="Singh N.D."/>
            <person name="Abad J.P."/>
            <person name="Abt D.N."/>
            <person name="Adryan B."/>
            <person name="Aguade M."/>
            <person name="Akashi H."/>
            <person name="Anderson W.W."/>
            <person name="Aquadro C.F."/>
            <person name="Ardell D.H."/>
            <person name="Arguello R."/>
            <person name="Artieri C.G."/>
            <person name="Barbash D.A."/>
            <person name="Barker D."/>
            <person name="Barsanti P."/>
            <person name="Batterham P."/>
            <person name="Batzoglou S."/>
            <person name="Begun D."/>
            <person name="Bhutkar A."/>
            <person name="Blanco E."/>
            <person name="Bosak S.A."/>
            <person name="Bradley R.K."/>
            <person name="Brand A.D."/>
            <person name="Brent M.R."/>
            <person name="Brooks A.N."/>
            <person name="Brown R.H."/>
            <person name="Butlin R.K."/>
            <person name="Caggese C."/>
            <person name="Calvi B.R."/>
            <person name="Bernardo de Carvalho A."/>
            <person name="Caspi A."/>
            <person name="Castrezana S."/>
            <person name="Celniker S.E."/>
            <person name="Chang J.L."/>
            <person name="Chapple C."/>
            <person name="Chatterji S."/>
            <person name="Chinwalla A."/>
            <person name="Civetta A."/>
            <person name="Clifton S.W."/>
            <person name="Comeron J.M."/>
            <person name="Costello J.C."/>
            <person name="Coyne J.A."/>
            <person name="Daub J."/>
            <person name="David R.G."/>
            <person name="Delcher A.L."/>
            <person name="Delehaunty K."/>
            <person name="Do C.B."/>
            <person name="Ebling H."/>
            <person name="Edwards K."/>
            <person name="Eickbush T."/>
            <person name="Evans J.D."/>
            <person name="Filipski A."/>
            <person name="Findeiss S."/>
            <person name="Freyhult E."/>
            <person name="Fulton L."/>
            <person name="Fulton R."/>
            <person name="Garcia A.C."/>
            <person name="Gardiner A."/>
            <person name="Garfield D.A."/>
            <person name="Garvin B.E."/>
            <person name="Gibson G."/>
            <person name="Gilbert D."/>
            <person name="Gnerre S."/>
            <person name="Godfrey J."/>
            <person name="Good R."/>
            <person name="Gotea V."/>
            <person name="Gravely B."/>
            <person name="Greenberg A.J."/>
            <person name="Griffiths-Jones S."/>
            <person name="Gross S."/>
            <person name="Guigo R."/>
            <person name="Gustafson E.A."/>
            <person name="Haerty W."/>
            <person name="Hahn M.W."/>
            <person name="Halligan D.L."/>
            <person name="Halpern A.L."/>
            <person name="Halter G.M."/>
            <person name="Han M.V."/>
            <person name="Heger A."/>
            <person name="Hillier L."/>
            <person name="Hinrichs A.S."/>
            <person name="Holmes I."/>
            <person name="Hoskins R.A."/>
            <person name="Hubisz M.J."/>
            <person name="Hultmark D."/>
            <person name="Huntley M.A."/>
            <person name="Jaffe D.B."/>
            <person name="Jagadeeshan S."/>
            <person name="Jeck W.R."/>
            <person name="Johnson J."/>
            <person name="Jones C.D."/>
            <person name="Jordan W.C."/>
            <person name="Karpen G.H."/>
            <person name="Kataoka E."/>
            <person name="Keightley P.D."/>
            <person name="Kheradpour P."/>
            <person name="Kirkness E.F."/>
            <person name="Koerich L.B."/>
            <person name="Kristiansen K."/>
            <person name="Kudrna D."/>
            <person name="Kulathinal R.J."/>
            <person name="Kumar S."/>
            <person name="Kwok R."/>
            <person name="Lander E."/>
            <person name="Langley C.H."/>
            <person name="Lapoint R."/>
            <person name="Lazzaro B.P."/>
            <person name="Lee S.J."/>
            <person name="Levesque L."/>
            <person name="Li R."/>
            <person name="Lin C.F."/>
            <person name="Lin M.F."/>
            <person name="Lindblad-Toh K."/>
            <person name="Llopart A."/>
            <person name="Long M."/>
            <person name="Low L."/>
            <person name="Lozovsky E."/>
            <person name="Lu J."/>
            <person name="Luo M."/>
            <person name="Machado C.A."/>
            <person name="Makalowski W."/>
            <person name="Marzo M."/>
            <person name="Matsuda M."/>
            <person name="Matzkin L."/>
            <person name="McAllister B."/>
            <person name="McBride C.S."/>
            <person name="McKernan B."/>
            <person name="McKernan K."/>
            <person name="Mendez-Lago M."/>
            <person name="Minx P."/>
            <person name="Mollenhauer M.U."/>
            <person name="Montooth K."/>
            <person name="Mount S.M."/>
            <person name="Mu X."/>
            <person name="Myers E."/>
            <person name="Negre B."/>
            <person name="Newfeld S."/>
            <person name="Nielsen R."/>
            <person name="Noor M.A."/>
            <person name="O'Grady P."/>
            <person name="Pachter L."/>
            <person name="Papaceit M."/>
            <person name="Parisi M.J."/>
            <person name="Parisi M."/>
            <person name="Parts L."/>
            <person name="Pedersen J.S."/>
            <person name="Pesole G."/>
            <person name="Phillippy A.M."/>
            <person name="Ponting C.P."/>
            <person name="Pop M."/>
            <person name="Porcelli D."/>
            <person name="Powell J.R."/>
            <person name="Prohaska S."/>
            <person name="Pruitt K."/>
            <person name="Puig M."/>
            <person name="Quesneville H."/>
            <person name="Ram K.R."/>
            <person name="Rand D."/>
            <person name="Rasmussen M.D."/>
            <person name="Reed L.K."/>
            <person name="Reenan R."/>
            <person name="Reily A."/>
            <person name="Remington K.A."/>
            <person name="Rieger T.T."/>
            <person name="Ritchie M.G."/>
            <person name="Robin C."/>
            <person name="Rogers Y.H."/>
            <person name="Rohde C."/>
            <person name="Rozas J."/>
            <person name="Rubenfield M.J."/>
            <person name="Ruiz A."/>
            <person name="Russo S."/>
            <person name="Salzberg S.L."/>
            <person name="Sanchez-Gracia A."/>
            <person name="Saranga D.J."/>
            <person name="Sato H."/>
            <person name="Schaeffer S.W."/>
            <person name="Schatz M.C."/>
            <person name="Schlenke T."/>
            <person name="Schwartz R."/>
            <person name="Segarra C."/>
            <person name="Singh R.S."/>
            <person name="Sirot L."/>
            <person name="Sirota M."/>
            <person name="Sisneros N.B."/>
            <person name="Smith C.D."/>
            <person name="Smith T.F."/>
            <person name="Spieth J."/>
            <person name="Stage D.E."/>
            <person name="Stark A."/>
            <person name="Stephan W."/>
            <person name="Strausberg R.L."/>
            <person name="Strempel S."/>
            <person name="Sturgill D."/>
            <person name="Sutton G."/>
            <person name="Sutton G.G."/>
            <person name="Tao W."/>
            <person name="Teichmann S."/>
            <person name="Tobari Y.N."/>
            <person name="Tomimura Y."/>
            <person name="Tsolas J.M."/>
            <person name="Valente V.L."/>
            <person name="Venter E."/>
            <person name="Venter J.C."/>
            <person name="Vicario S."/>
            <person name="Vieira F.G."/>
            <person name="Vilella A.J."/>
            <person name="Villasante A."/>
            <person name="Walenz B."/>
            <person name="Wang J."/>
            <person name="Wasserman M."/>
            <person name="Watts T."/>
            <person name="Wilson D."/>
            <person name="Wilson R.K."/>
            <person name="Wing R.A."/>
            <person name="Wolfner M.F."/>
            <person name="Wong A."/>
            <person name="Wong G.K."/>
            <person name="Wu C.I."/>
            <person name="Wu G."/>
            <person name="Yamamoto D."/>
            <person name="Yang H.P."/>
            <person name="Yang S.P."/>
            <person name="Yorke J.A."/>
            <person name="Yoshida K."/>
            <person name="Zdobnov E."/>
            <person name="Zhang P."/>
            <person name="Zhang Y."/>
            <person name="Zimin A.V."/>
            <person name="Baldwin J."/>
            <person name="Abdouelleil A."/>
            <person name="Abdulkadir J."/>
            <person name="Abebe A."/>
            <person name="Abera B."/>
            <person name="Abreu J."/>
            <person name="Acer S.C."/>
            <person name="Aftuck L."/>
            <person name="Alexander A."/>
            <person name="An P."/>
            <person name="Anderson E."/>
            <person name="Anderson S."/>
            <person name="Arachi H."/>
            <person name="Azer M."/>
            <person name="Bachantsang P."/>
            <person name="Barry A."/>
            <person name="Bayul T."/>
            <person name="Berlin A."/>
            <person name="Bessette D."/>
            <person name="Bloom T."/>
            <person name="Blye J."/>
            <person name="Boguslavskiy L."/>
            <person name="Bonnet C."/>
            <person name="Boukhgalter B."/>
            <person name="Bourzgui I."/>
            <person name="Brown A."/>
            <person name="Cahill P."/>
            <person name="Channer S."/>
            <person name="Cheshatsang Y."/>
            <person name="Chuda L."/>
            <person name="Citroen M."/>
            <person name="Collymore A."/>
            <person name="Cooke P."/>
            <person name="Costello M."/>
            <person name="D'Aco K."/>
            <person name="Daza R."/>
            <person name="De Haan G."/>
            <person name="DeGray S."/>
            <person name="DeMaso C."/>
            <person name="Dhargay N."/>
            <person name="Dooley K."/>
            <person name="Dooley E."/>
            <person name="Doricent M."/>
            <person name="Dorje P."/>
            <person name="Dorjee K."/>
            <person name="Dupes A."/>
            <person name="Elong R."/>
            <person name="Falk J."/>
            <person name="Farina A."/>
            <person name="Faro S."/>
            <person name="Ferguson D."/>
            <person name="Fisher S."/>
            <person name="Foley C.D."/>
            <person name="Franke A."/>
            <person name="Friedrich D."/>
            <person name="Gadbois L."/>
            <person name="Gearin G."/>
            <person name="Gearin C.R."/>
            <person name="Giannoukos G."/>
            <person name="Goode T."/>
            <person name="Graham J."/>
            <person name="Grandbois E."/>
            <person name="Grewal S."/>
            <person name="Gyaltsen K."/>
            <person name="Hafez N."/>
            <person name="Hagos B."/>
            <person name="Hall J."/>
            <person name="Henson C."/>
            <person name="Hollinger A."/>
            <person name="Honan T."/>
            <person name="Huard M.D."/>
            <person name="Hughes L."/>
            <person name="Hurhula B."/>
            <person name="Husby M.E."/>
            <person name="Kamat A."/>
            <person name="Kanga B."/>
            <person name="Kashin S."/>
            <person name="Khazanovich D."/>
            <person name="Kisner P."/>
            <person name="Lance K."/>
            <person name="Lara M."/>
            <person name="Lee W."/>
            <person name="Lennon N."/>
            <person name="Letendre F."/>
            <person name="LeVine R."/>
            <person name="Lipovsky A."/>
            <person name="Liu X."/>
            <person name="Liu J."/>
            <person name="Liu S."/>
            <person name="Lokyitsang T."/>
            <person name="Lokyitsang Y."/>
            <person name="Lubonja R."/>
            <person name="Lui A."/>
            <person name="MacDonald P."/>
            <person name="Magnisalis V."/>
            <person name="Maru K."/>
            <person name="Matthews C."/>
            <person name="McCusker W."/>
            <person name="McDonough S."/>
            <person name="Mehta T."/>
            <person name="Meldrim J."/>
            <person name="Meneus L."/>
            <person name="Mihai O."/>
            <person name="Mihalev A."/>
            <person name="Mihova T."/>
            <person name="Mittelman R."/>
            <person name="Mlenga V."/>
            <person name="Montmayeur A."/>
            <person name="Mulrain L."/>
            <person name="Navidi A."/>
            <person name="Naylor J."/>
            <person name="Negash T."/>
            <person name="Nguyen T."/>
            <person name="Nguyen N."/>
            <person name="Nicol R."/>
            <person name="Norbu C."/>
            <person name="Norbu N."/>
            <person name="Novod N."/>
            <person name="O'Neill B."/>
            <person name="Osman S."/>
            <person name="Markiewicz E."/>
            <person name="Oyono O.L."/>
            <person name="Patti C."/>
            <person name="Phunkhang P."/>
            <person name="Pierre F."/>
            <person name="Priest M."/>
            <person name="Raghuraman S."/>
            <person name="Rege F."/>
            <person name="Reyes R."/>
            <person name="Rise C."/>
            <person name="Rogov P."/>
            <person name="Ross K."/>
            <person name="Ryan E."/>
            <person name="Settipalli S."/>
            <person name="Shea T."/>
            <person name="Sherpa N."/>
            <person name="Shi L."/>
            <person name="Shih D."/>
            <person name="Sparrow T."/>
            <person name="Spaulding J."/>
            <person name="Stalker J."/>
            <person name="Stange-Thomann N."/>
            <person name="Stavropoulos S."/>
            <person name="Stone C."/>
            <person name="Strader C."/>
            <person name="Tesfaye S."/>
            <person name="Thomson T."/>
            <person name="Thoulutsang Y."/>
            <person name="Thoulutsang D."/>
            <person name="Topham K."/>
            <person name="Topping I."/>
            <person name="Tsamla T."/>
            <person name="Vassiliev H."/>
            <person name="Vo A."/>
            <person name="Wangchuk T."/>
            <person name="Wangdi T."/>
            <person name="Weiand M."/>
            <person name="Wilkinson J."/>
            <person name="Wilson A."/>
            <person name="Yadav S."/>
            <person name="Young G."/>
            <person name="Yu Q."/>
            <person name="Zembek L."/>
            <person name="Zhong D."/>
            <person name="Zimmer A."/>
            <person name="Zwirko Z."/>
            <person name="Jaffe D.B."/>
            <person name="Alvarez P."/>
            <person name="Brockman W."/>
            <person name="Butler J."/>
            <person name="Chin C."/>
            <person name="Gnerre S."/>
            <person name="Grabherr M."/>
            <person name="Kleber M."/>
            <person name="Mauceli E."/>
            <person name="MacCallum I."/>
        </authorList>
    </citation>
    <scope>NUCLEOTIDE SEQUENCE [LARGE SCALE GENOMIC DNA]</scope>
    <source>
        <strain evidence="2">Tucson 15287-2541.00</strain>
    </source>
</reference>
<dbReference type="OMA" id="ESSAKCW"/>
<dbReference type="GO" id="GO:0005743">
    <property type="term" value="C:mitochondrial inner membrane"/>
    <property type="evidence" value="ECO:0007669"/>
    <property type="project" value="TreeGrafter"/>
</dbReference>
<proteinExistence type="predicted"/>
<dbReference type="HOGENOM" id="CLU_077784_0_0_1"/>
<dbReference type="PANTHER" id="PTHR13333:SF5">
    <property type="entry name" value="M-AAA PROTEASE-INTERACTING PROTEIN 1, MITOCHONDRIAL"/>
    <property type="match status" value="1"/>
</dbReference>
<dbReference type="OrthoDB" id="7827429at2759"/>
<organism evidence="2">
    <name type="scientific">Drosophila grimshawi</name>
    <name type="common">Hawaiian fruit fly</name>
    <name type="synonym">Idiomyia grimshawi</name>
    <dbReference type="NCBI Taxonomy" id="7222"/>
    <lineage>
        <taxon>Eukaryota</taxon>
        <taxon>Metazoa</taxon>
        <taxon>Ecdysozoa</taxon>
        <taxon>Arthropoda</taxon>
        <taxon>Hexapoda</taxon>
        <taxon>Insecta</taxon>
        <taxon>Pterygota</taxon>
        <taxon>Neoptera</taxon>
        <taxon>Endopterygota</taxon>
        <taxon>Diptera</taxon>
        <taxon>Brachycera</taxon>
        <taxon>Muscomorpha</taxon>
        <taxon>Ephydroidea</taxon>
        <taxon>Drosophilidae</taxon>
        <taxon>Drosophila</taxon>
        <taxon>Hawaiian Drosophila</taxon>
    </lineage>
</organism>
<dbReference type="KEGG" id="dgr:6569109"/>
<protein>
    <submittedName>
        <fullName evidence="1">GH23048</fullName>
    </submittedName>
</protein>
<name>B4JWI7_DROGR</name>
<dbReference type="PANTHER" id="PTHR13333">
    <property type="entry name" value="M-AAA PROTEASE-INTERACTING PROTEIN 1, MITOCHONDRIAL"/>
    <property type="match status" value="1"/>
</dbReference>
<dbReference type="eggNOG" id="ENOG502SAAP">
    <property type="taxonomic scope" value="Eukaryota"/>
</dbReference>
<accession>B4JWI7</accession>
<dbReference type="Proteomes" id="UP000001070">
    <property type="component" value="Unassembled WGS sequence"/>
</dbReference>